<keyword evidence="1" id="KW-0812">Transmembrane</keyword>
<evidence type="ECO:0000313" key="3">
    <source>
        <dbReference type="Proteomes" id="UP000326532"/>
    </source>
</evidence>
<gene>
    <name evidence="2" type="ORF">BDV34DRAFT_191965</name>
</gene>
<reference evidence="2 3" key="1">
    <citation type="submission" date="2019-04" db="EMBL/GenBank/DDBJ databases">
        <title>Fungal friends and foes A comparative genomics study of 23 Aspergillus species from section Flavi.</title>
        <authorList>
            <consortium name="DOE Joint Genome Institute"/>
            <person name="Kjaerbolling I."/>
            <person name="Vesth T.C."/>
            <person name="Frisvad J.C."/>
            <person name="Nybo J.L."/>
            <person name="Theobald S."/>
            <person name="Kildgaard S."/>
            <person name="Petersen T.I."/>
            <person name="Kuo A."/>
            <person name="Sato A."/>
            <person name="Lyhne E.K."/>
            <person name="Kogle M.E."/>
            <person name="Wiebenga A."/>
            <person name="Kun R.S."/>
            <person name="Lubbers R.J."/>
            <person name="Makela M.R."/>
            <person name="Barry K."/>
            <person name="Chovatia M."/>
            <person name="Clum A."/>
            <person name="Daum C."/>
            <person name="Haridas S."/>
            <person name="He G."/>
            <person name="LaButti K."/>
            <person name="Lipzen A."/>
            <person name="Mondo S."/>
            <person name="Pangilinan J."/>
            <person name="Riley R."/>
            <person name="Salamov A."/>
            <person name="Simmons B.A."/>
            <person name="Magnuson J.K."/>
            <person name="Henrissat B."/>
            <person name="Mortensen U.H."/>
            <person name="Larsen T.O."/>
            <person name="De vries R.P."/>
            <person name="Grigoriev I.V."/>
            <person name="Machida M."/>
            <person name="Baker S.E."/>
            <person name="Andersen M.R."/>
        </authorList>
    </citation>
    <scope>NUCLEOTIDE SEQUENCE [LARGE SCALE GENOMIC DNA]</scope>
    <source>
        <strain evidence="2 3">CBS 117618</strain>
    </source>
</reference>
<evidence type="ECO:0000313" key="2">
    <source>
        <dbReference type="EMBL" id="KAB8207594.1"/>
    </source>
</evidence>
<accession>A0A5N6DRV8</accession>
<sequence length="104" mass="11796">MYPPSPVSEWMRNPGNKLHPSLEHSHTKWCYLILTKTFINRSGLITFDDEHISEMVSWAFLAEALIGGSITVFVAWIGLPPGLHPDLLKPFLGSRVLLPEWEGR</sequence>
<dbReference type="VEuPathDB" id="FungiDB:BDV34DRAFT_191965"/>
<name>A0A5N6DRV8_ASPPA</name>
<dbReference type="EMBL" id="ML734956">
    <property type="protein sequence ID" value="KAB8207594.1"/>
    <property type="molecule type" value="Genomic_DNA"/>
</dbReference>
<keyword evidence="1" id="KW-0472">Membrane</keyword>
<protein>
    <submittedName>
        <fullName evidence="2">Uncharacterized protein</fullName>
    </submittedName>
</protein>
<organism evidence="2 3">
    <name type="scientific">Aspergillus parasiticus</name>
    <dbReference type="NCBI Taxonomy" id="5067"/>
    <lineage>
        <taxon>Eukaryota</taxon>
        <taxon>Fungi</taxon>
        <taxon>Dikarya</taxon>
        <taxon>Ascomycota</taxon>
        <taxon>Pezizomycotina</taxon>
        <taxon>Eurotiomycetes</taxon>
        <taxon>Eurotiomycetidae</taxon>
        <taxon>Eurotiales</taxon>
        <taxon>Aspergillaceae</taxon>
        <taxon>Aspergillus</taxon>
        <taxon>Aspergillus subgen. Circumdati</taxon>
    </lineage>
</organism>
<keyword evidence="3" id="KW-1185">Reference proteome</keyword>
<dbReference type="Proteomes" id="UP000326532">
    <property type="component" value="Unassembled WGS sequence"/>
</dbReference>
<evidence type="ECO:0000256" key="1">
    <source>
        <dbReference type="SAM" id="Phobius"/>
    </source>
</evidence>
<dbReference type="AlphaFoldDB" id="A0A5N6DRV8"/>
<keyword evidence="1" id="KW-1133">Transmembrane helix</keyword>
<feature type="transmembrane region" description="Helical" evidence="1">
    <location>
        <begin position="58"/>
        <end position="79"/>
    </location>
</feature>
<proteinExistence type="predicted"/>